<organism evidence="1 2">
    <name type="scientific">Dermatophagoides pteronyssinus</name>
    <name type="common">European house dust mite</name>
    <dbReference type="NCBI Taxonomy" id="6956"/>
    <lineage>
        <taxon>Eukaryota</taxon>
        <taxon>Metazoa</taxon>
        <taxon>Ecdysozoa</taxon>
        <taxon>Arthropoda</taxon>
        <taxon>Chelicerata</taxon>
        <taxon>Arachnida</taxon>
        <taxon>Acari</taxon>
        <taxon>Acariformes</taxon>
        <taxon>Sarcoptiformes</taxon>
        <taxon>Astigmata</taxon>
        <taxon>Psoroptidia</taxon>
        <taxon>Analgoidea</taxon>
        <taxon>Pyroglyphidae</taxon>
        <taxon>Dermatophagoidinae</taxon>
        <taxon>Dermatophagoides</taxon>
    </lineage>
</organism>
<sequence>MDQSNNSTTKSSSVSSMEMKTTELIIIVNKFIANIINTSNRFIRIEIFKQFLNQIWFDNKFTNVNSSSLEII</sequence>
<comment type="caution">
    <text evidence="1">The sequence shown here is derived from an EMBL/GenBank/DDBJ whole genome shotgun (WGS) entry which is preliminary data.</text>
</comment>
<dbReference type="EMBL" id="NJHN03000039">
    <property type="protein sequence ID" value="KAH9421661.1"/>
    <property type="molecule type" value="Genomic_DNA"/>
</dbReference>
<name>A0ABQ8JH60_DERPT</name>
<gene>
    <name evidence="1" type="ORF">DERP_009066</name>
</gene>
<evidence type="ECO:0000313" key="2">
    <source>
        <dbReference type="Proteomes" id="UP000887458"/>
    </source>
</evidence>
<dbReference type="Proteomes" id="UP000887458">
    <property type="component" value="Unassembled WGS sequence"/>
</dbReference>
<proteinExistence type="predicted"/>
<reference evidence="1 2" key="2">
    <citation type="journal article" date="2022" name="Mol. Biol. Evol.">
        <title>Comparative Genomics Reveals Insights into the Divergent Evolution of Astigmatic Mites and Household Pest Adaptations.</title>
        <authorList>
            <person name="Xiong Q."/>
            <person name="Wan A.T."/>
            <person name="Liu X."/>
            <person name="Fung C.S."/>
            <person name="Xiao X."/>
            <person name="Malainual N."/>
            <person name="Hou J."/>
            <person name="Wang L."/>
            <person name="Wang M."/>
            <person name="Yang K.Y."/>
            <person name="Cui Y."/>
            <person name="Leung E.L."/>
            <person name="Nong W."/>
            <person name="Shin S.K."/>
            <person name="Au S.W."/>
            <person name="Jeong K.Y."/>
            <person name="Chew F.T."/>
            <person name="Hui J.H."/>
            <person name="Leung T.F."/>
            <person name="Tungtrongchitr A."/>
            <person name="Zhong N."/>
            <person name="Liu Z."/>
            <person name="Tsui S.K."/>
        </authorList>
    </citation>
    <scope>NUCLEOTIDE SEQUENCE [LARGE SCALE GENOMIC DNA]</scope>
    <source>
        <strain evidence="1">Derp</strain>
    </source>
</reference>
<protein>
    <submittedName>
        <fullName evidence="1">Uncharacterized protein</fullName>
    </submittedName>
</protein>
<accession>A0ABQ8JH60</accession>
<evidence type="ECO:0000313" key="1">
    <source>
        <dbReference type="EMBL" id="KAH9421661.1"/>
    </source>
</evidence>
<reference evidence="1 2" key="1">
    <citation type="journal article" date="2018" name="J. Allergy Clin. Immunol.">
        <title>High-quality assembly of Dermatophagoides pteronyssinus genome and transcriptome reveals a wide range of novel allergens.</title>
        <authorList>
            <person name="Liu X.Y."/>
            <person name="Yang K.Y."/>
            <person name="Wang M.Q."/>
            <person name="Kwok J.S."/>
            <person name="Zeng X."/>
            <person name="Yang Z."/>
            <person name="Xiao X.J."/>
            <person name="Lau C.P."/>
            <person name="Li Y."/>
            <person name="Huang Z.M."/>
            <person name="Ba J.G."/>
            <person name="Yim A.K."/>
            <person name="Ouyang C.Y."/>
            <person name="Ngai S.M."/>
            <person name="Chan T.F."/>
            <person name="Leung E.L."/>
            <person name="Liu L."/>
            <person name="Liu Z.G."/>
            <person name="Tsui S.K."/>
        </authorList>
    </citation>
    <scope>NUCLEOTIDE SEQUENCE [LARGE SCALE GENOMIC DNA]</scope>
    <source>
        <strain evidence="1">Derp</strain>
    </source>
</reference>
<keyword evidence="2" id="KW-1185">Reference proteome</keyword>